<sequence length="456" mass="52100">MSNPPVSKESSVSSDFSDIVQHKNKRNAFKNGAAAILYASNGKAIPVSASPNEPANGSDQEMPLLMYQTWFDAIEKDDLESAKRILTGVRTEVDIMLNGKFEFHYFTNSSKNKIWKQKNKTLPCFFQRPVVLAAVFRSKEVLKFILNQGADIYLNDGGDNNIIHAIVWGAALQPEYENEYKKIYRMITDSLSRQEQKSLLMRENADGLRPLELAARLTTFYLFIAIFNTEGVYVHNKGRLGAYVCKWYDVTDYESIDSKSRRNRSPLRIFTFIEKERLQNASTREIMLNNKAISKWIDIKIQSNTLHLIFWFLARVSYTMLFLVYANSNYEESDSRSAMRSVSTLSSSSIMLNMLELTDLKIDNLTDVAILHVAYVIIVPILLVNFLIALMSNSVSEVAENRYLIMALQRLNAALQVESRFGMHISVLYKSIQDKLLVTAEGRVYVECFALKEDEQ</sequence>
<proteinExistence type="predicted"/>
<comment type="caution">
    <text evidence="3">The sequence shown here is derived from an EMBL/GenBank/DDBJ whole genome shotgun (WGS) entry which is preliminary data.</text>
</comment>
<evidence type="ECO:0000313" key="4">
    <source>
        <dbReference type="Proteomes" id="UP000549394"/>
    </source>
</evidence>
<dbReference type="PANTHER" id="PTHR10582:SF31">
    <property type="entry name" value="TRANSIENT RECEPTOR POTENTIAL CATION CHANNEL SUBFAMILY V MEMBER 6-LIKE"/>
    <property type="match status" value="1"/>
</dbReference>
<dbReference type="Proteomes" id="UP000549394">
    <property type="component" value="Unassembled WGS sequence"/>
</dbReference>
<dbReference type="Gene3D" id="1.25.40.20">
    <property type="entry name" value="Ankyrin repeat-containing domain"/>
    <property type="match status" value="1"/>
</dbReference>
<dbReference type="GO" id="GO:0005262">
    <property type="term" value="F:calcium channel activity"/>
    <property type="evidence" value="ECO:0007669"/>
    <property type="project" value="TreeGrafter"/>
</dbReference>
<feature type="transmembrane region" description="Helical" evidence="2">
    <location>
        <begin position="308"/>
        <end position="326"/>
    </location>
</feature>
<evidence type="ECO:0000313" key="3">
    <source>
        <dbReference type="EMBL" id="CAD5125478.1"/>
    </source>
</evidence>
<evidence type="ECO:0000256" key="1">
    <source>
        <dbReference type="ARBA" id="ARBA00022737"/>
    </source>
</evidence>
<protein>
    <submittedName>
        <fullName evidence="3">DgyrCDS13692</fullName>
    </submittedName>
</protein>
<name>A0A7I8WBF7_9ANNE</name>
<dbReference type="EMBL" id="CAJFCJ010000027">
    <property type="protein sequence ID" value="CAD5125478.1"/>
    <property type="molecule type" value="Genomic_DNA"/>
</dbReference>
<dbReference type="GO" id="GO:0098703">
    <property type="term" value="P:calcium ion import across plasma membrane"/>
    <property type="evidence" value="ECO:0007669"/>
    <property type="project" value="TreeGrafter"/>
</dbReference>
<dbReference type="SUPFAM" id="SSF48403">
    <property type="entry name" value="Ankyrin repeat"/>
    <property type="match status" value="1"/>
</dbReference>
<keyword evidence="2" id="KW-0812">Transmembrane</keyword>
<keyword evidence="2" id="KW-0472">Membrane</keyword>
<accession>A0A7I8WBF7</accession>
<dbReference type="InterPro" id="IPR024862">
    <property type="entry name" value="TRPV"/>
</dbReference>
<keyword evidence="2" id="KW-1133">Transmembrane helix</keyword>
<dbReference type="OrthoDB" id="10627251at2759"/>
<dbReference type="InterPro" id="IPR036770">
    <property type="entry name" value="Ankyrin_rpt-contain_sf"/>
</dbReference>
<reference evidence="3 4" key="1">
    <citation type="submission" date="2020-08" db="EMBL/GenBank/DDBJ databases">
        <authorList>
            <person name="Hejnol A."/>
        </authorList>
    </citation>
    <scope>NUCLEOTIDE SEQUENCE [LARGE SCALE GENOMIC DNA]</scope>
</reference>
<evidence type="ECO:0000256" key="2">
    <source>
        <dbReference type="SAM" id="Phobius"/>
    </source>
</evidence>
<feature type="transmembrane region" description="Helical" evidence="2">
    <location>
        <begin position="369"/>
        <end position="392"/>
    </location>
</feature>
<dbReference type="GO" id="GO:0005886">
    <property type="term" value="C:plasma membrane"/>
    <property type="evidence" value="ECO:0007669"/>
    <property type="project" value="TreeGrafter"/>
</dbReference>
<dbReference type="AlphaFoldDB" id="A0A7I8WBF7"/>
<dbReference type="PANTHER" id="PTHR10582">
    <property type="entry name" value="TRANSIENT RECEPTOR POTENTIAL ION CHANNEL PROTEIN"/>
    <property type="match status" value="1"/>
</dbReference>
<keyword evidence="4" id="KW-1185">Reference proteome</keyword>
<organism evidence="3 4">
    <name type="scientific">Dimorphilus gyrociliatus</name>
    <dbReference type="NCBI Taxonomy" id="2664684"/>
    <lineage>
        <taxon>Eukaryota</taxon>
        <taxon>Metazoa</taxon>
        <taxon>Spiralia</taxon>
        <taxon>Lophotrochozoa</taxon>
        <taxon>Annelida</taxon>
        <taxon>Polychaeta</taxon>
        <taxon>Polychaeta incertae sedis</taxon>
        <taxon>Dinophilidae</taxon>
        <taxon>Dimorphilus</taxon>
    </lineage>
</organism>
<keyword evidence="1" id="KW-0677">Repeat</keyword>
<gene>
    <name evidence="3" type="ORF">DGYR_LOCUS12850</name>
</gene>